<evidence type="ECO:0000256" key="5">
    <source>
        <dbReference type="PROSITE-ProRule" id="PRU00277"/>
    </source>
</evidence>
<evidence type="ECO:0000256" key="6">
    <source>
        <dbReference type="RuleBase" id="RU003915"/>
    </source>
</evidence>
<dbReference type="PANTHER" id="PTHR43811">
    <property type="entry name" value="FKBP-TYPE PEPTIDYL-PROLYL CIS-TRANS ISOMERASE FKPA"/>
    <property type="match status" value="1"/>
</dbReference>
<dbReference type="AlphaFoldDB" id="A0A091BLK0"/>
<feature type="domain" description="PPIase FKBP-type" evidence="8">
    <location>
        <begin position="151"/>
        <end position="239"/>
    </location>
</feature>
<keyword evidence="4 5" id="KW-0413">Isomerase</keyword>
<evidence type="ECO:0000259" key="8">
    <source>
        <dbReference type="PROSITE" id="PS50059"/>
    </source>
</evidence>
<feature type="chain" id="PRO_5001869887" description="Peptidyl-prolyl cis-trans isomerase" evidence="7">
    <location>
        <begin position="23"/>
        <end position="239"/>
    </location>
</feature>
<sequence length="239" mass="25272">MKLRLLAACLAAFGLSAGVALAQSAPPANQPAPPPANKPVLSYAIGYDLGKDLADQKVDVDINAVIKALQDGYAKRAPAHSQDQMDGQLAGLQQRMVAQARAEFERVANENKAKSDAFLAANRSKPGITTLPSGIQYRVIETGTGAKPTAASTVQMHYRGSVSTGQEFANTYAQQNPTPASFKVGEFPIRGVQEVLALMPAGSRWEVFLPSDKAFGNDPRSPVGPGQALVFDIKLVAVQ</sequence>
<dbReference type="GO" id="GO:0006457">
    <property type="term" value="P:protein folding"/>
    <property type="evidence" value="ECO:0007669"/>
    <property type="project" value="InterPro"/>
</dbReference>
<evidence type="ECO:0000256" key="3">
    <source>
        <dbReference type="ARBA" id="ARBA00023110"/>
    </source>
</evidence>
<organism evidence="9 10">
    <name type="scientific">Arenimonas malthae CC-JY-1</name>
    <dbReference type="NCBI Taxonomy" id="1384054"/>
    <lineage>
        <taxon>Bacteria</taxon>
        <taxon>Pseudomonadati</taxon>
        <taxon>Pseudomonadota</taxon>
        <taxon>Gammaproteobacteria</taxon>
        <taxon>Lysobacterales</taxon>
        <taxon>Lysobacteraceae</taxon>
        <taxon>Arenimonas</taxon>
    </lineage>
</organism>
<evidence type="ECO:0000256" key="7">
    <source>
        <dbReference type="SAM" id="SignalP"/>
    </source>
</evidence>
<dbReference type="Gene3D" id="3.10.50.40">
    <property type="match status" value="1"/>
</dbReference>
<comment type="similarity">
    <text evidence="2 6">Belongs to the FKBP-type PPIase family.</text>
</comment>
<dbReference type="GO" id="GO:0003755">
    <property type="term" value="F:peptidyl-prolyl cis-trans isomerase activity"/>
    <property type="evidence" value="ECO:0007669"/>
    <property type="project" value="UniProtKB-UniRule"/>
</dbReference>
<dbReference type="InterPro" id="IPR046357">
    <property type="entry name" value="PPIase_dom_sf"/>
</dbReference>
<dbReference type="OrthoDB" id="9814548at2"/>
<comment type="catalytic activity">
    <reaction evidence="1 5 6">
        <text>[protein]-peptidylproline (omega=180) = [protein]-peptidylproline (omega=0)</text>
        <dbReference type="Rhea" id="RHEA:16237"/>
        <dbReference type="Rhea" id="RHEA-COMP:10747"/>
        <dbReference type="Rhea" id="RHEA-COMP:10748"/>
        <dbReference type="ChEBI" id="CHEBI:83833"/>
        <dbReference type="ChEBI" id="CHEBI:83834"/>
        <dbReference type="EC" id="5.2.1.8"/>
    </reaction>
</comment>
<dbReference type="Pfam" id="PF01346">
    <property type="entry name" value="FKBP_N"/>
    <property type="match status" value="1"/>
</dbReference>
<evidence type="ECO:0000256" key="2">
    <source>
        <dbReference type="ARBA" id="ARBA00006577"/>
    </source>
</evidence>
<dbReference type="EC" id="5.2.1.8" evidence="6"/>
<evidence type="ECO:0000313" key="9">
    <source>
        <dbReference type="EMBL" id="KFN45200.1"/>
    </source>
</evidence>
<dbReference type="InterPro" id="IPR001179">
    <property type="entry name" value="PPIase_FKBP_dom"/>
</dbReference>
<reference evidence="9 10" key="1">
    <citation type="submission" date="2013-09" db="EMBL/GenBank/DDBJ databases">
        <title>Genome sequencing of Arenimonas malthae.</title>
        <authorList>
            <person name="Chen F."/>
            <person name="Wang G."/>
        </authorList>
    </citation>
    <scope>NUCLEOTIDE SEQUENCE [LARGE SCALE GENOMIC DNA]</scope>
    <source>
        <strain evidence="9 10">CC-JY-1</strain>
    </source>
</reference>
<feature type="signal peptide" evidence="7">
    <location>
        <begin position="1"/>
        <end position="22"/>
    </location>
</feature>
<dbReference type="RefSeq" id="WP_043804425.1">
    <property type="nucleotide sequence ID" value="NZ_AVCH01000185.1"/>
</dbReference>
<dbReference type="PATRIC" id="fig|1384054.3.peg.2201"/>
<keyword evidence="3 5" id="KW-0697">Rotamase</keyword>
<keyword evidence="10" id="KW-1185">Reference proteome</keyword>
<evidence type="ECO:0000256" key="4">
    <source>
        <dbReference type="ARBA" id="ARBA00023235"/>
    </source>
</evidence>
<proteinExistence type="inferred from homology"/>
<dbReference type="EMBL" id="AVCH01000185">
    <property type="protein sequence ID" value="KFN45200.1"/>
    <property type="molecule type" value="Genomic_DNA"/>
</dbReference>
<comment type="caution">
    <text evidence="9">The sequence shown here is derived from an EMBL/GenBank/DDBJ whole genome shotgun (WGS) entry which is preliminary data.</text>
</comment>
<evidence type="ECO:0000256" key="1">
    <source>
        <dbReference type="ARBA" id="ARBA00000971"/>
    </source>
</evidence>
<dbReference type="PANTHER" id="PTHR43811:SF23">
    <property type="entry name" value="FKBP-TYPE 22 KDA PEPTIDYL-PROLYL CIS-TRANS ISOMERASE"/>
    <property type="match status" value="1"/>
</dbReference>
<protein>
    <recommendedName>
        <fullName evidence="6">Peptidyl-prolyl cis-trans isomerase</fullName>
        <ecNumber evidence="6">5.2.1.8</ecNumber>
    </recommendedName>
</protein>
<dbReference type="Proteomes" id="UP000029392">
    <property type="component" value="Unassembled WGS sequence"/>
</dbReference>
<dbReference type="eggNOG" id="COG0545">
    <property type="taxonomic scope" value="Bacteria"/>
</dbReference>
<dbReference type="PROSITE" id="PS50059">
    <property type="entry name" value="FKBP_PPIASE"/>
    <property type="match status" value="1"/>
</dbReference>
<accession>A0A091BLK0</accession>
<dbReference type="SUPFAM" id="SSF54534">
    <property type="entry name" value="FKBP-like"/>
    <property type="match status" value="1"/>
</dbReference>
<evidence type="ECO:0000313" key="10">
    <source>
        <dbReference type="Proteomes" id="UP000029392"/>
    </source>
</evidence>
<keyword evidence="7" id="KW-0732">Signal</keyword>
<dbReference type="Gene3D" id="1.10.287.460">
    <property type="entry name" value="Peptidyl-prolyl cis-trans isomerase, FKBP-type, N-terminal domain"/>
    <property type="match status" value="1"/>
</dbReference>
<gene>
    <name evidence="9" type="ORF">N790_10215</name>
</gene>
<dbReference type="STRING" id="1384054.N790_10215"/>
<name>A0A091BLK0_9GAMM</name>
<dbReference type="InterPro" id="IPR036944">
    <property type="entry name" value="PPIase_FKBP_N_sf"/>
</dbReference>
<dbReference type="Pfam" id="PF00254">
    <property type="entry name" value="FKBP_C"/>
    <property type="match status" value="1"/>
</dbReference>
<dbReference type="InterPro" id="IPR000774">
    <property type="entry name" value="PPIase_FKBP_N"/>
</dbReference>